<evidence type="ECO:0000313" key="1">
    <source>
        <dbReference type="EMBL" id="SIT53176.1"/>
    </source>
</evidence>
<proteinExistence type="predicted"/>
<sequence length="255" mass="29092">MTRPGSKAWFRSAGTANIAATAWLKTKAYSIDEFELLGVEREAGKPAFALMAERGTGRYVGSAFITLNQDLRERLWKRVQEHAGAPPKGMKRPATQWVKPGVIGRVKHLRGEDARYKTKKEQKPKTDDKRLISALVVPIYNAEHVYTGSHLSDLNLTMTPINANRTPGDYLRLNERPRYHYLEFDDQVRLVSQIADFKHYFSVNLLYLEKIRASNFVCRISEIFREDMSLRFAAYLARIGLPSELRAKNSTAPYG</sequence>
<name>A0A1R3V1T0_9HYPH</name>
<dbReference type="STRING" id="1631249.BQ8794_100067"/>
<evidence type="ECO:0008006" key="3">
    <source>
        <dbReference type="Google" id="ProtNLM"/>
    </source>
</evidence>
<dbReference type="AlphaFoldDB" id="A0A1R3V1T0"/>
<accession>A0A1R3V1T0</accession>
<gene>
    <name evidence="1" type="ORF">BQ8794_100067</name>
</gene>
<keyword evidence="2" id="KW-1185">Reference proteome</keyword>
<organism evidence="1 2">
    <name type="scientific">Mesorhizobium prunaredense</name>
    <dbReference type="NCBI Taxonomy" id="1631249"/>
    <lineage>
        <taxon>Bacteria</taxon>
        <taxon>Pseudomonadati</taxon>
        <taxon>Pseudomonadota</taxon>
        <taxon>Alphaproteobacteria</taxon>
        <taxon>Hyphomicrobiales</taxon>
        <taxon>Phyllobacteriaceae</taxon>
        <taxon>Mesorhizobium</taxon>
    </lineage>
</organism>
<evidence type="ECO:0000313" key="2">
    <source>
        <dbReference type="Proteomes" id="UP000188388"/>
    </source>
</evidence>
<reference evidence="2" key="1">
    <citation type="submission" date="2017-01" db="EMBL/GenBank/DDBJ databases">
        <authorList>
            <person name="Brunel B."/>
        </authorList>
    </citation>
    <scope>NUCLEOTIDE SEQUENCE [LARGE SCALE GENOMIC DNA]</scope>
</reference>
<dbReference type="Proteomes" id="UP000188388">
    <property type="component" value="Unassembled WGS sequence"/>
</dbReference>
<protein>
    <recommendedName>
        <fullName evidence="3">ATP-dependent DNA ligase</fullName>
    </recommendedName>
</protein>
<dbReference type="EMBL" id="FTPD01000002">
    <property type="protein sequence ID" value="SIT53176.1"/>
    <property type="molecule type" value="Genomic_DNA"/>
</dbReference>